<accession>I1D0P2</accession>
<name>I1D0P2_9PSEU</name>
<organism evidence="2 3">
    <name type="scientific">Saccharomonospora glauca K62</name>
    <dbReference type="NCBI Taxonomy" id="928724"/>
    <lineage>
        <taxon>Bacteria</taxon>
        <taxon>Bacillati</taxon>
        <taxon>Actinomycetota</taxon>
        <taxon>Actinomycetes</taxon>
        <taxon>Pseudonocardiales</taxon>
        <taxon>Pseudonocardiaceae</taxon>
        <taxon>Saccharomonospora</taxon>
    </lineage>
</organism>
<evidence type="ECO:0000256" key="1">
    <source>
        <dbReference type="SAM" id="Phobius"/>
    </source>
</evidence>
<dbReference type="RefSeq" id="WP_005463279.1">
    <property type="nucleotide sequence ID" value="NZ_CM001484.1"/>
</dbReference>
<reference evidence="3" key="2">
    <citation type="submission" date="2012-01" db="EMBL/GenBank/DDBJ databases">
        <title>Noncontiguous Finished sequence of chromosome of Saccharomonospora glauca K62.</title>
        <authorList>
            <consortium name="US DOE Joint Genome Institute"/>
            <person name="Lucas S."/>
            <person name="Han J."/>
            <person name="Lapidus A."/>
            <person name="Cheng J.-F."/>
            <person name="Goodwin L."/>
            <person name="Pitluck S."/>
            <person name="Peters L."/>
            <person name="Mikhailova N."/>
            <person name="Held B."/>
            <person name="Detter J.C."/>
            <person name="Han C."/>
            <person name="Tapia R."/>
            <person name="Land M."/>
            <person name="Hauser L."/>
            <person name="Kyrpides N."/>
            <person name="Ivanova N."/>
            <person name="Pagani I."/>
            <person name="Brambilla E.-M."/>
            <person name="Klenk H.-P."/>
            <person name="Woyke T."/>
        </authorList>
    </citation>
    <scope>NUCLEOTIDE SEQUENCE [LARGE SCALE GENOMIC DNA]</scope>
    <source>
        <strain evidence="3">K62</strain>
    </source>
</reference>
<dbReference type="EMBL" id="CM001484">
    <property type="protein sequence ID" value="EIE98516.1"/>
    <property type="molecule type" value="Genomic_DNA"/>
</dbReference>
<dbReference type="Proteomes" id="UP000005087">
    <property type="component" value="Chromosome"/>
</dbReference>
<sequence>MGGVITAFKQGWWGLLAAVAIAAAVHGSMWLATVLLSGQERTPKQNEHDYFVQCLRAMQTLPPHETDIRGELNDLLLAVERARVAKDPELVTEGMDTLRKTAEQLANIGATASPDQVEYRLRLIKKSLRNILDDSGEETSRNPT</sequence>
<dbReference type="STRING" id="928724.SacglDRAFT_01601"/>
<reference evidence="2 3" key="1">
    <citation type="submission" date="2011-09" db="EMBL/GenBank/DDBJ databases">
        <authorList>
            <consortium name="US DOE Joint Genome Institute (JGI-PGF)"/>
            <person name="Lucas S."/>
            <person name="Han J."/>
            <person name="Lapidus A."/>
            <person name="Cheng J.-F."/>
            <person name="Goodwin L."/>
            <person name="Pitluck S."/>
            <person name="Peters L."/>
            <person name="Land M.L."/>
            <person name="Hauser L."/>
            <person name="Brambilla E."/>
            <person name="Klenk H.-P."/>
            <person name="Woyke T.J."/>
        </authorList>
    </citation>
    <scope>NUCLEOTIDE SEQUENCE [LARGE SCALE GENOMIC DNA]</scope>
    <source>
        <strain evidence="2 3">K62</strain>
    </source>
</reference>
<evidence type="ECO:0000313" key="2">
    <source>
        <dbReference type="EMBL" id="EIE98516.1"/>
    </source>
</evidence>
<gene>
    <name evidence="2" type="ORF">SacglDRAFT_01601</name>
</gene>
<keyword evidence="1" id="KW-0472">Membrane</keyword>
<dbReference type="AlphaFoldDB" id="I1D0P2"/>
<feature type="transmembrane region" description="Helical" evidence="1">
    <location>
        <begin position="12"/>
        <end position="36"/>
    </location>
</feature>
<keyword evidence="3" id="KW-1185">Reference proteome</keyword>
<keyword evidence="1" id="KW-0812">Transmembrane</keyword>
<dbReference type="HOGENOM" id="CLU_1524065_0_0_11"/>
<proteinExistence type="predicted"/>
<protein>
    <submittedName>
        <fullName evidence="2">Uncharacterized protein</fullName>
    </submittedName>
</protein>
<evidence type="ECO:0000313" key="3">
    <source>
        <dbReference type="Proteomes" id="UP000005087"/>
    </source>
</evidence>
<keyword evidence="1" id="KW-1133">Transmembrane helix</keyword>